<feature type="transmembrane region" description="Helical" evidence="1">
    <location>
        <begin position="286"/>
        <end position="313"/>
    </location>
</feature>
<name>K8YER1_9LEPT</name>
<keyword evidence="1" id="KW-1133">Transmembrane helix</keyword>
<feature type="transmembrane region" description="Helical" evidence="1">
    <location>
        <begin position="252"/>
        <end position="274"/>
    </location>
</feature>
<protein>
    <submittedName>
        <fullName evidence="3">Membrane protein</fullName>
    </submittedName>
</protein>
<dbReference type="RefSeq" id="WP_016552036.1">
    <property type="nucleotide sequence ID" value="NZ_CP006694.1"/>
</dbReference>
<dbReference type="InterPro" id="IPR058065">
    <property type="entry name" value="LIC_10190-like"/>
</dbReference>
<evidence type="ECO:0000256" key="1">
    <source>
        <dbReference type="SAM" id="Phobius"/>
    </source>
</evidence>
<gene>
    <name evidence="3" type="ORF">LSS_04616</name>
</gene>
<feature type="transmembrane region" description="Helical" evidence="1">
    <location>
        <begin position="455"/>
        <end position="473"/>
    </location>
</feature>
<sequence length="558" mass="64233">MLAILTSSVLSLYLFISFGSVVEKITKLKFQFTDRVFIGLSVTNTLVSFVSLFFPISGSVLLIFLIFCSILLCFLRKSLKLVVSNLICKSFVLILTFPIVLFALIFSLNPPMVYDSGLYHIQSIKWIQEYSIVPGLANVHGRFGFNPNVFTVFALTSLKDVFHQEIFSVNFTVYFILVLHYVNKIIKISKQEGFTSSFLLNLIVFVTILDQFINLSSPTPDLISIVFPLYVFTNLPKDTNSDLSLRDYLPTIVLSSYTISVKLATVPLFLLALILMIRFKSERKKLFWIISGITFILLPWLTRNLILSGYLIYPFPTIDLFDFDWKVPVDKVISEKLTITGWARNPGEGFYEASRMSLRHWFPIWWKNLSLSNQVFVVVSILFPIVALAFKFFKNVKLGFQTSIVLFTSWVGVVFWIFLAPDLRFGKAFLVIATVSPLFYLNFKIGFHWIRISKSLSKIIRVFFLIVILGFLIKGKVYSRSKRFIQENFSLLILPKKIEVPQNLDFKRIKIRNSDLDIFVPTEGDQCFDHKIPCMPYMEYTFTPRGPTLQSGFKSIQN</sequence>
<dbReference type="KEGG" id="lst:LSS_04616"/>
<dbReference type="EMBL" id="CP006694">
    <property type="protein sequence ID" value="EKT87895.2"/>
    <property type="molecule type" value="Genomic_DNA"/>
</dbReference>
<dbReference type="InterPro" id="IPR058514">
    <property type="entry name" value="DUF8201"/>
</dbReference>
<feature type="domain" description="DUF8201" evidence="2">
    <location>
        <begin position="1"/>
        <end position="430"/>
    </location>
</feature>
<feature type="transmembrane region" description="Helical" evidence="1">
    <location>
        <begin position="161"/>
        <end position="182"/>
    </location>
</feature>
<feature type="transmembrane region" description="Helical" evidence="1">
    <location>
        <begin position="52"/>
        <end position="74"/>
    </location>
</feature>
<keyword evidence="1" id="KW-0812">Transmembrane</keyword>
<evidence type="ECO:0000313" key="3">
    <source>
        <dbReference type="EMBL" id="EKT87895.2"/>
    </source>
</evidence>
<dbReference type="AlphaFoldDB" id="K8YER1"/>
<proteinExistence type="predicted"/>
<evidence type="ECO:0000313" key="4">
    <source>
        <dbReference type="Proteomes" id="UP000035800"/>
    </source>
</evidence>
<feature type="transmembrane region" description="Helical" evidence="1">
    <location>
        <begin position="400"/>
        <end position="419"/>
    </location>
</feature>
<dbReference type="Pfam" id="PF26626">
    <property type="entry name" value="DUF8201"/>
    <property type="match status" value="1"/>
</dbReference>
<feature type="transmembrane region" description="Helical" evidence="1">
    <location>
        <begin position="86"/>
        <end position="108"/>
    </location>
</feature>
<dbReference type="NCBIfam" id="NF047510">
    <property type="entry name" value="LIC_10190_fam"/>
    <property type="match status" value="1"/>
</dbReference>
<evidence type="ECO:0000259" key="2">
    <source>
        <dbReference type="Pfam" id="PF26626"/>
    </source>
</evidence>
<feature type="transmembrane region" description="Helical" evidence="1">
    <location>
        <begin position="194"/>
        <end position="213"/>
    </location>
</feature>
<dbReference type="GeneID" id="29740865"/>
<dbReference type="Proteomes" id="UP000035800">
    <property type="component" value="Chromosome I"/>
</dbReference>
<keyword evidence="1" id="KW-0472">Membrane</keyword>
<accession>K8YER1</accession>
<feature type="transmembrane region" description="Helical" evidence="1">
    <location>
        <begin position="375"/>
        <end position="393"/>
    </location>
</feature>
<dbReference type="STRING" id="758847.LSS_04616"/>
<organism evidence="3 4">
    <name type="scientific">Leptospira santarosai serovar Shermani str. LT 821</name>
    <dbReference type="NCBI Taxonomy" id="758847"/>
    <lineage>
        <taxon>Bacteria</taxon>
        <taxon>Pseudomonadati</taxon>
        <taxon>Spirochaetota</taxon>
        <taxon>Spirochaetia</taxon>
        <taxon>Leptospirales</taxon>
        <taxon>Leptospiraceae</taxon>
        <taxon>Leptospira</taxon>
    </lineage>
</organism>
<feature type="transmembrane region" description="Helical" evidence="1">
    <location>
        <begin position="425"/>
        <end position="443"/>
    </location>
</feature>
<reference evidence="3 4" key="2">
    <citation type="journal article" date="2014" name="Emerg. Microbes Infect.">
        <title>Potential impact on kidney infection: a whole-genome analysis of Leptospira santarosai serovar Shermani.</title>
        <authorList>
            <person name="Chou L.F."/>
            <person name="Chen T.W."/>
            <person name="Ko Y.C."/>
            <person name="Pan M.J."/>
            <person name="Tian Y.C."/>
            <person name="Chiu C.H."/>
            <person name="Tang P."/>
            <person name="Hung C.C."/>
            <person name="Yang C.W."/>
        </authorList>
    </citation>
    <scope>NUCLEOTIDE SEQUENCE</scope>
    <source>
        <strain evidence="3 4">LT 821</strain>
    </source>
</reference>
<reference evidence="3 4" key="1">
    <citation type="journal article" date="2012" name="Gene">
        <title>Sequence of Leptospira santarosai serovar Shermani genome and prediction of virulence-associated genes.</title>
        <authorList>
            <person name="Chou L.F."/>
            <person name="Chen Y.T."/>
            <person name="Lu C.W."/>
            <person name="Ko Y.C."/>
            <person name="Tang C.Y."/>
            <person name="Pan M.J."/>
            <person name="Tian Y.C."/>
            <person name="Chiu C.H."/>
            <person name="Hung C.C."/>
            <person name="Yang C.W."/>
        </authorList>
    </citation>
    <scope>NUCLEOTIDE SEQUENCE [LARGE SCALE GENOMIC DNA]</scope>
    <source>
        <strain evidence="3">LT 821</strain>
    </source>
</reference>